<dbReference type="AlphaFoldDB" id="A0A0F8ZKN3"/>
<sequence length="108" mass="12705">MNEIEGFVLDYFKEDYTSEFKEAMRNWDIETEDHTDIDSIKKYENIIKNRLVPLNKVSAVYIDNIAHVYNLYCNVGGFVIGQPIDPYNMDGLVFSEICLEEMRYVFNS</sequence>
<proteinExistence type="predicted"/>
<name>A0A0F8ZKN3_9ZZZZ</name>
<evidence type="ECO:0000313" key="1">
    <source>
        <dbReference type="EMBL" id="KKK94368.1"/>
    </source>
</evidence>
<accession>A0A0F8ZKN3</accession>
<gene>
    <name evidence="1" type="ORF">LCGC14_2683570</name>
</gene>
<organism evidence="1">
    <name type="scientific">marine sediment metagenome</name>
    <dbReference type="NCBI Taxonomy" id="412755"/>
    <lineage>
        <taxon>unclassified sequences</taxon>
        <taxon>metagenomes</taxon>
        <taxon>ecological metagenomes</taxon>
    </lineage>
</organism>
<dbReference type="EMBL" id="LAZR01047376">
    <property type="protein sequence ID" value="KKK94368.1"/>
    <property type="molecule type" value="Genomic_DNA"/>
</dbReference>
<protein>
    <submittedName>
        <fullName evidence="1">Uncharacterized protein</fullName>
    </submittedName>
</protein>
<reference evidence="1" key="1">
    <citation type="journal article" date="2015" name="Nature">
        <title>Complex archaea that bridge the gap between prokaryotes and eukaryotes.</title>
        <authorList>
            <person name="Spang A."/>
            <person name="Saw J.H."/>
            <person name="Jorgensen S.L."/>
            <person name="Zaremba-Niedzwiedzka K."/>
            <person name="Martijn J."/>
            <person name="Lind A.E."/>
            <person name="van Eijk R."/>
            <person name="Schleper C."/>
            <person name="Guy L."/>
            <person name="Ettema T.J."/>
        </authorList>
    </citation>
    <scope>NUCLEOTIDE SEQUENCE</scope>
</reference>
<comment type="caution">
    <text evidence="1">The sequence shown here is derived from an EMBL/GenBank/DDBJ whole genome shotgun (WGS) entry which is preliminary data.</text>
</comment>